<dbReference type="PANTHER" id="PTHR11629">
    <property type="entry name" value="VACUOLAR PROTON ATPASES"/>
    <property type="match status" value="1"/>
</dbReference>
<dbReference type="AlphaFoldDB" id="A0A158Q976"/>
<reference evidence="13" key="1">
    <citation type="submission" date="2016-04" db="UniProtKB">
        <authorList>
            <consortium name="WormBaseParasite"/>
        </authorList>
    </citation>
    <scope>IDENTIFICATION</scope>
</reference>
<feature type="transmembrane region" description="Helical" evidence="9">
    <location>
        <begin position="678"/>
        <end position="697"/>
    </location>
</feature>
<evidence type="ECO:0000256" key="5">
    <source>
        <dbReference type="ARBA" id="ARBA00022781"/>
    </source>
</evidence>
<keyword evidence="3 9" id="KW-0813">Transport</keyword>
<reference evidence="11 12" key="2">
    <citation type="submission" date="2018-10" db="EMBL/GenBank/DDBJ databases">
        <authorList>
            <consortium name="Pathogen Informatics"/>
        </authorList>
    </citation>
    <scope>NUCLEOTIDE SEQUENCE [LARGE SCALE GENOMIC DNA]</scope>
</reference>
<evidence type="ECO:0000256" key="1">
    <source>
        <dbReference type="ARBA" id="ARBA00004141"/>
    </source>
</evidence>
<evidence type="ECO:0000256" key="9">
    <source>
        <dbReference type="RuleBase" id="RU361189"/>
    </source>
</evidence>
<evidence type="ECO:0000256" key="4">
    <source>
        <dbReference type="ARBA" id="ARBA00022692"/>
    </source>
</evidence>
<keyword evidence="8 9" id="KW-0472">Membrane</keyword>
<evidence type="ECO:0000256" key="7">
    <source>
        <dbReference type="ARBA" id="ARBA00023065"/>
    </source>
</evidence>
<organism evidence="13">
    <name type="scientific">Enterobius vermicularis</name>
    <name type="common">Human pinworm</name>
    <dbReference type="NCBI Taxonomy" id="51028"/>
    <lineage>
        <taxon>Eukaryota</taxon>
        <taxon>Metazoa</taxon>
        <taxon>Ecdysozoa</taxon>
        <taxon>Nematoda</taxon>
        <taxon>Chromadorea</taxon>
        <taxon>Rhabditida</taxon>
        <taxon>Spirurina</taxon>
        <taxon>Oxyuridomorpha</taxon>
        <taxon>Oxyuroidea</taxon>
        <taxon>Oxyuridae</taxon>
        <taxon>Enterobius</taxon>
    </lineage>
</organism>
<feature type="transmembrane region" description="Helical" evidence="9">
    <location>
        <begin position="549"/>
        <end position="569"/>
    </location>
</feature>
<sequence length="896" mass="103072">MGSLYRSEQMRFCQMIVQKDAAFACVAELGKQPYVQFKDLNESTNQFQRMFVRDIRRFDELERKLRFIDSQIKKDGIVLTELADEGNYEVMPPHELNQLETTLIDLERDLLNMNESELLLRKNYLELKEWEAILEKADQFFQGGINDVAMQEIQTVEEEDFPFSLRSEKEPMTFLTGVINRDRVNAFERVIWRACRRTAFVRTAEISEPLFDPDAGENQNKSVFVVFCKGERLKNIIEKVCEGFKAKLYNTCPRNSKDRHAASRDVRARISDLQTVMGQTQEHRYKVLKAAAGNMREWQKQVRLQKAVYHTLNLFTFDSIGKFFVAECWVPLSDLENVRQALERAVEINGSTVKPVLNLLETSEEPPTYNKVNKFTEVFQGIVDSYGIASYLEVNPAPFTIISFPFIFACMFGDFGHGLIMFLGALLFVLKEEYFIKKKIKDEIFNTFFGGRYIILLMGLFSMHAGILYNDAFAKSFNIFGSSWRNIYSAHQLESWENQSVIQHKEVLGDLIPERAFLNDRGPYFFGMDPIWNLGENKLNFLNSLKMKLSVIVGIAQMTFGVMLSLMNYTFFKSKIEILTVFIPQMLFMLCIFIYLCLEIIIKWIFFSANKGFIFGQFYPGSHCAPSLLIGLINMFMFKERTPGFVNTTRVLSQNATNAQYQELPNCYLNQWYPGQSVVEAVLVIIAVLCIPVMLFGKPIFTLMQQKKAKTQDLDKLIVRVNMEIEETEILASQSSTNGSIGKGQGKSFEKPLNEQTTSENREPEEHESFGDIMVHQAIHTIEYVLGCVSHTASYLRLWALSLAHAQLSEVLWSMVLEQSFQLSGVAGYIALYVIFIFFAVLTISILVLMEGLSAFLHAIRLHWVEFQSKFYLGLGYQFVPFFFKDVLLKASASDM</sequence>
<dbReference type="EMBL" id="UXUI01007154">
    <property type="protein sequence ID" value="VDD85825.1"/>
    <property type="molecule type" value="Genomic_DNA"/>
</dbReference>
<dbReference type="GO" id="GO:0005886">
    <property type="term" value="C:plasma membrane"/>
    <property type="evidence" value="ECO:0007669"/>
    <property type="project" value="TreeGrafter"/>
</dbReference>
<dbReference type="Proteomes" id="UP000274131">
    <property type="component" value="Unassembled WGS sequence"/>
</dbReference>
<comment type="function">
    <text evidence="9">Essential component of the vacuolar proton pump (V-ATPase), a multimeric enzyme that catalyzes the translocation of protons across the membranes. Required for assembly and activity of the V-ATPase.</text>
</comment>
<dbReference type="PANTHER" id="PTHR11629:SF73">
    <property type="entry name" value="V-TYPE PROTON ATPASE 116 KDA SUBUNIT A 2"/>
    <property type="match status" value="1"/>
</dbReference>
<comment type="subcellular location">
    <subcellularLocation>
        <location evidence="1">Membrane</location>
        <topology evidence="1">Multi-pass membrane protein</topology>
    </subcellularLocation>
</comment>
<feature type="transmembrane region" description="Helical" evidence="9">
    <location>
        <begin position="451"/>
        <end position="469"/>
    </location>
</feature>
<keyword evidence="7 9" id="KW-0406">Ion transport</keyword>
<keyword evidence="6 9" id="KW-1133">Transmembrane helix</keyword>
<evidence type="ECO:0000256" key="8">
    <source>
        <dbReference type="ARBA" id="ARBA00023136"/>
    </source>
</evidence>
<protein>
    <recommendedName>
        <fullName evidence="9">V-type proton ATPase subunit a</fullName>
    </recommendedName>
</protein>
<evidence type="ECO:0000313" key="11">
    <source>
        <dbReference type="EMBL" id="VDD85825.1"/>
    </source>
</evidence>
<comment type="similarity">
    <text evidence="2 9">Belongs to the V-ATPase 116 kDa subunit family.</text>
</comment>
<gene>
    <name evidence="11" type="ORF">EVEC_LOCUS968</name>
</gene>
<dbReference type="GO" id="GO:0000220">
    <property type="term" value="C:vacuolar proton-transporting V-type ATPase, V0 domain"/>
    <property type="evidence" value="ECO:0007669"/>
    <property type="project" value="InterPro"/>
</dbReference>
<accession>A0A158Q976</accession>
<keyword evidence="12" id="KW-1185">Reference proteome</keyword>
<dbReference type="GO" id="GO:0051117">
    <property type="term" value="F:ATPase binding"/>
    <property type="evidence" value="ECO:0007669"/>
    <property type="project" value="TreeGrafter"/>
</dbReference>
<evidence type="ECO:0000256" key="2">
    <source>
        <dbReference type="ARBA" id="ARBA00009904"/>
    </source>
</evidence>
<evidence type="ECO:0000256" key="6">
    <source>
        <dbReference type="ARBA" id="ARBA00022989"/>
    </source>
</evidence>
<evidence type="ECO:0000313" key="13">
    <source>
        <dbReference type="WBParaSite" id="EVEC_0000126001-mRNA-1"/>
    </source>
</evidence>
<dbReference type="Pfam" id="PF01496">
    <property type="entry name" value="V_ATPase_I"/>
    <property type="match status" value="1"/>
</dbReference>
<dbReference type="InterPro" id="IPR002490">
    <property type="entry name" value="V-ATPase_116kDa_su"/>
</dbReference>
<evidence type="ECO:0000313" key="12">
    <source>
        <dbReference type="Proteomes" id="UP000274131"/>
    </source>
</evidence>
<dbReference type="OrthoDB" id="10264220at2759"/>
<dbReference type="WBParaSite" id="EVEC_0000126001-mRNA-1">
    <property type="protein sequence ID" value="EVEC_0000126001-mRNA-1"/>
    <property type="gene ID" value="EVEC_0000126001"/>
</dbReference>
<dbReference type="GO" id="GO:0046961">
    <property type="term" value="F:proton-transporting ATPase activity, rotational mechanism"/>
    <property type="evidence" value="ECO:0007669"/>
    <property type="project" value="InterPro"/>
</dbReference>
<dbReference type="STRING" id="51028.A0A158Q976"/>
<keyword evidence="5 9" id="KW-0375">Hydrogen ion transport</keyword>
<dbReference type="InterPro" id="IPR026028">
    <property type="entry name" value="V-type_ATPase_116kDa_su_euka"/>
</dbReference>
<keyword evidence="4 9" id="KW-0812">Transmembrane</keyword>
<evidence type="ECO:0000256" key="3">
    <source>
        <dbReference type="ARBA" id="ARBA00022448"/>
    </source>
</evidence>
<feature type="transmembrane region" description="Helical" evidence="9">
    <location>
        <begin position="406"/>
        <end position="430"/>
    </location>
</feature>
<dbReference type="PIRSF" id="PIRSF001293">
    <property type="entry name" value="ATP6V0A1"/>
    <property type="match status" value="1"/>
</dbReference>
<name>A0A158Q976_ENTVE</name>
<feature type="transmembrane region" description="Helical" evidence="9">
    <location>
        <begin position="581"/>
        <end position="606"/>
    </location>
</feature>
<proteinExistence type="inferred from homology"/>
<dbReference type="GO" id="GO:0007035">
    <property type="term" value="P:vacuolar acidification"/>
    <property type="evidence" value="ECO:0007669"/>
    <property type="project" value="TreeGrafter"/>
</dbReference>
<evidence type="ECO:0000256" key="10">
    <source>
        <dbReference type="SAM" id="MobiDB-lite"/>
    </source>
</evidence>
<feature type="transmembrane region" description="Helical" evidence="9">
    <location>
        <begin position="826"/>
        <end position="850"/>
    </location>
</feature>
<feature type="region of interest" description="Disordered" evidence="10">
    <location>
        <begin position="736"/>
        <end position="767"/>
    </location>
</feature>